<feature type="domain" description="Helicase C-terminal" evidence="2">
    <location>
        <begin position="35"/>
        <end position="205"/>
    </location>
</feature>
<organism evidence="3 4">
    <name type="scientific">Leucocoprinus leucothites</name>
    <dbReference type="NCBI Taxonomy" id="201217"/>
    <lineage>
        <taxon>Eukaryota</taxon>
        <taxon>Fungi</taxon>
        <taxon>Dikarya</taxon>
        <taxon>Basidiomycota</taxon>
        <taxon>Agaricomycotina</taxon>
        <taxon>Agaricomycetes</taxon>
        <taxon>Agaricomycetidae</taxon>
        <taxon>Agaricales</taxon>
        <taxon>Agaricineae</taxon>
        <taxon>Agaricaceae</taxon>
        <taxon>Leucocoprinus</taxon>
    </lineage>
</organism>
<dbReference type="Proteomes" id="UP000559027">
    <property type="component" value="Unassembled WGS sequence"/>
</dbReference>
<dbReference type="OrthoDB" id="10261556at2759"/>
<dbReference type="InterPro" id="IPR027417">
    <property type="entry name" value="P-loop_NTPase"/>
</dbReference>
<keyword evidence="4" id="KW-1185">Reference proteome</keyword>
<feature type="region of interest" description="Disordered" evidence="1">
    <location>
        <begin position="189"/>
        <end position="240"/>
    </location>
</feature>
<gene>
    <name evidence="3" type="ORF">D9756_009718</name>
</gene>
<feature type="compositionally biased region" description="Low complexity" evidence="1">
    <location>
        <begin position="140"/>
        <end position="151"/>
    </location>
</feature>
<accession>A0A8H5FTQ6</accession>
<sequence>MQYPISSAKDLVCVLQLTNDKPPPKFMAFVNKQCEVEDAAEKIWDDTVFVNKEHEVEDAVEEVWNDMLIYLEDKITYFHSGISPEFQESHIAMLRHGELWGIICTDAAGMGLNLPNVELVIQNAPPTDLMPTETVSTPLSTTASADSMSTTGSMKVSRRHCRLCWSTPHIIGNPHCPRYNDWLEVQREKDPNKENAAPTQHRCRSYKEPGHRLGSTKCNNFGSADKQQSHPLDLLHLPQA</sequence>
<dbReference type="Pfam" id="PF00271">
    <property type="entry name" value="Helicase_C"/>
    <property type="match status" value="1"/>
</dbReference>
<protein>
    <recommendedName>
        <fullName evidence="2">Helicase C-terminal domain-containing protein</fullName>
    </recommendedName>
</protein>
<evidence type="ECO:0000256" key="1">
    <source>
        <dbReference type="SAM" id="MobiDB-lite"/>
    </source>
</evidence>
<dbReference type="Gene3D" id="3.40.50.300">
    <property type="entry name" value="P-loop containing nucleotide triphosphate hydrolases"/>
    <property type="match status" value="1"/>
</dbReference>
<dbReference type="AlphaFoldDB" id="A0A8H5FTQ6"/>
<proteinExistence type="predicted"/>
<reference evidence="3 4" key="1">
    <citation type="journal article" date="2020" name="ISME J.">
        <title>Uncovering the hidden diversity of litter-decomposition mechanisms in mushroom-forming fungi.</title>
        <authorList>
            <person name="Floudas D."/>
            <person name="Bentzer J."/>
            <person name="Ahren D."/>
            <person name="Johansson T."/>
            <person name="Persson P."/>
            <person name="Tunlid A."/>
        </authorList>
    </citation>
    <scope>NUCLEOTIDE SEQUENCE [LARGE SCALE GENOMIC DNA]</scope>
    <source>
        <strain evidence="3 4">CBS 146.42</strain>
    </source>
</reference>
<feature type="compositionally biased region" description="Polar residues" evidence="1">
    <location>
        <begin position="216"/>
        <end position="230"/>
    </location>
</feature>
<dbReference type="SMART" id="SM00490">
    <property type="entry name" value="HELICc"/>
    <property type="match status" value="1"/>
</dbReference>
<comment type="caution">
    <text evidence="3">The sequence shown here is derived from an EMBL/GenBank/DDBJ whole genome shotgun (WGS) entry which is preliminary data.</text>
</comment>
<name>A0A8H5FTQ6_9AGAR</name>
<dbReference type="PROSITE" id="PS51194">
    <property type="entry name" value="HELICASE_CTER"/>
    <property type="match status" value="1"/>
</dbReference>
<dbReference type="SUPFAM" id="SSF52540">
    <property type="entry name" value="P-loop containing nucleoside triphosphate hydrolases"/>
    <property type="match status" value="1"/>
</dbReference>
<evidence type="ECO:0000259" key="2">
    <source>
        <dbReference type="PROSITE" id="PS51194"/>
    </source>
</evidence>
<evidence type="ECO:0000313" key="3">
    <source>
        <dbReference type="EMBL" id="KAF5348836.1"/>
    </source>
</evidence>
<dbReference type="EMBL" id="JAACJO010000018">
    <property type="protein sequence ID" value="KAF5348836.1"/>
    <property type="molecule type" value="Genomic_DNA"/>
</dbReference>
<evidence type="ECO:0000313" key="4">
    <source>
        <dbReference type="Proteomes" id="UP000559027"/>
    </source>
</evidence>
<dbReference type="InterPro" id="IPR001650">
    <property type="entry name" value="Helicase_C-like"/>
</dbReference>
<feature type="region of interest" description="Disordered" evidence="1">
    <location>
        <begin position="128"/>
        <end position="151"/>
    </location>
</feature>